<feature type="transmembrane region" description="Helical" evidence="1">
    <location>
        <begin position="7"/>
        <end position="30"/>
    </location>
</feature>
<proteinExistence type="predicted"/>
<name>A0A8S5QN45_9CAUD</name>
<reference evidence="2" key="1">
    <citation type="journal article" date="2021" name="Proc. Natl. Acad. Sci. U.S.A.">
        <title>A Catalog of Tens of Thousands of Viruses from Human Metagenomes Reveals Hidden Associations with Chronic Diseases.</title>
        <authorList>
            <person name="Tisza M.J."/>
            <person name="Buck C.B."/>
        </authorList>
    </citation>
    <scope>NUCLEOTIDE SEQUENCE</scope>
    <source>
        <strain evidence="2">CtYsL76</strain>
    </source>
</reference>
<organism evidence="2">
    <name type="scientific">CrAss-like virus sp. ctYsL76</name>
    <dbReference type="NCBI Taxonomy" id="2826826"/>
    <lineage>
        <taxon>Viruses</taxon>
        <taxon>Duplodnaviria</taxon>
        <taxon>Heunggongvirae</taxon>
        <taxon>Uroviricota</taxon>
        <taxon>Caudoviricetes</taxon>
        <taxon>Crassvirales</taxon>
    </lineage>
</organism>
<keyword evidence="1" id="KW-0812">Transmembrane</keyword>
<protein>
    <submittedName>
        <fullName evidence="2">Uncharacterized protein</fullName>
    </submittedName>
</protein>
<keyword evidence="1" id="KW-0472">Membrane</keyword>
<keyword evidence="1" id="KW-1133">Transmembrane helix</keyword>
<dbReference type="EMBL" id="BK015689">
    <property type="protein sequence ID" value="DAE20165.1"/>
    <property type="molecule type" value="Genomic_DNA"/>
</dbReference>
<accession>A0A8S5QN45</accession>
<evidence type="ECO:0000256" key="1">
    <source>
        <dbReference type="SAM" id="Phobius"/>
    </source>
</evidence>
<evidence type="ECO:0000313" key="2">
    <source>
        <dbReference type="EMBL" id="DAE20165.1"/>
    </source>
</evidence>
<sequence>MESIFNYFLTFRIAIYLLPCSKCTYFYAIIF</sequence>